<protein>
    <submittedName>
        <fullName evidence="2">Uncharacterized protein</fullName>
    </submittedName>
</protein>
<evidence type="ECO:0000313" key="2">
    <source>
        <dbReference type="EMBL" id="KAJ3480063.1"/>
    </source>
</evidence>
<dbReference type="EMBL" id="JANAWD010000398">
    <property type="protein sequence ID" value="KAJ3480063.1"/>
    <property type="molecule type" value="Genomic_DNA"/>
</dbReference>
<reference evidence="2" key="1">
    <citation type="submission" date="2022-07" db="EMBL/GenBank/DDBJ databases">
        <title>Genome Sequence of Physisporinus lineatus.</title>
        <authorList>
            <person name="Buettner E."/>
        </authorList>
    </citation>
    <scope>NUCLEOTIDE SEQUENCE</scope>
    <source>
        <strain evidence="2">VT162</strain>
    </source>
</reference>
<dbReference type="AlphaFoldDB" id="A0AAD5V1L9"/>
<dbReference type="Proteomes" id="UP001212997">
    <property type="component" value="Unassembled WGS sequence"/>
</dbReference>
<evidence type="ECO:0000256" key="1">
    <source>
        <dbReference type="SAM" id="MobiDB-lite"/>
    </source>
</evidence>
<name>A0AAD5V1L9_9APHY</name>
<sequence>MDPNQQQPQQQQQIPQQQQLAQQPAQRKRKKADANGEEAPHQAEPRRLRRSHEAVIPNILDVQLAQRPAYLVIKRTDIDKLSSQEVIQSASNGSSQAA</sequence>
<organism evidence="2 3">
    <name type="scientific">Meripilus lineatus</name>
    <dbReference type="NCBI Taxonomy" id="2056292"/>
    <lineage>
        <taxon>Eukaryota</taxon>
        <taxon>Fungi</taxon>
        <taxon>Dikarya</taxon>
        <taxon>Basidiomycota</taxon>
        <taxon>Agaricomycotina</taxon>
        <taxon>Agaricomycetes</taxon>
        <taxon>Polyporales</taxon>
        <taxon>Meripilaceae</taxon>
        <taxon>Meripilus</taxon>
    </lineage>
</organism>
<feature type="compositionally biased region" description="Low complexity" evidence="1">
    <location>
        <begin position="1"/>
        <end position="25"/>
    </location>
</feature>
<comment type="caution">
    <text evidence="2">The sequence shown here is derived from an EMBL/GenBank/DDBJ whole genome shotgun (WGS) entry which is preliminary data.</text>
</comment>
<proteinExistence type="predicted"/>
<evidence type="ECO:0000313" key="3">
    <source>
        <dbReference type="Proteomes" id="UP001212997"/>
    </source>
</evidence>
<feature type="compositionally biased region" description="Basic and acidic residues" evidence="1">
    <location>
        <begin position="32"/>
        <end position="46"/>
    </location>
</feature>
<feature type="region of interest" description="Disordered" evidence="1">
    <location>
        <begin position="1"/>
        <end position="51"/>
    </location>
</feature>
<accession>A0AAD5V1L9</accession>
<keyword evidence="3" id="KW-1185">Reference proteome</keyword>
<gene>
    <name evidence="2" type="ORF">NLI96_g8627</name>
</gene>